<proteinExistence type="predicted"/>
<evidence type="ECO:0000313" key="3">
    <source>
        <dbReference type="Proteomes" id="UP001269375"/>
    </source>
</evidence>
<reference evidence="2 3" key="1">
    <citation type="submission" date="2023-04" db="EMBL/GenBank/DDBJ databases">
        <title>A long-awaited taxogenomic arrangement of the family Halomonadaceae.</title>
        <authorList>
            <person name="De La Haba R."/>
            <person name="Chuvochina M."/>
            <person name="Wittouck S."/>
            <person name="Arahal D.R."/>
            <person name="Sanchez-Porro C."/>
            <person name="Hugenholtz P."/>
            <person name="Ventosa A."/>
        </authorList>
    </citation>
    <scope>NUCLEOTIDE SEQUENCE [LARGE SCALE GENOMIC DNA]</scope>
    <source>
        <strain evidence="2 3">DSM 22428</strain>
    </source>
</reference>
<comment type="caution">
    <text evidence="2">The sequence shown here is derived from an EMBL/GenBank/DDBJ whole genome shotgun (WGS) entry which is preliminary data.</text>
</comment>
<name>A0ABU1GXJ5_9GAMM</name>
<accession>A0ABU1GXJ5</accession>
<dbReference type="Proteomes" id="UP001269375">
    <property type="component" value="Unassembled WGS sequence"/>
</dbReference>
<feature type="domain" description="DUF6314" evidence="1">
    <location>
        <begin position="29"/>
        <end position="151"/>
    </location>
</feature>
<protein>
    <submittedName>
        <fullName evidence="2">DUF6314 family protein</fullName>
    </submittedName>
</protein>
<organism evidence="2 3">
    <name type="scientific">Larsenimonas suaedae</name>
    <dbReference type="NCBI Taxonomy" id="1851019"/>
    <lineage>
        <taxon>Bacteria</taxon>
        <taxon>Pseudomonadati</taxon>
        <taxon>Pseudomonadota</taxon>
        <taxon>Gammaproteobacteria</taxon>
        <taxon>Oceanospirillales</taxon>
        <taxon>Halomonadaceae</taxon>
        <taxon>Larsenimonas</taxon>
    </lineage>
</organism>
<evidence type="ECO:0000313" key="2">
    <source>
        <dbReference type="EMBL" id="MDR5896775.1"/>
    </source>
</evidence>
<sequence>MTAIIRAWNALTSVTAYRMRSEPAAQSTSGWHGEGKGQVRTQLNEAGAVLHFFEQGTFKPAQTQSIKSRNVFRWELNDHHLALYHERRGPENAVFLFDLMAVSDHSLQTRSPHLCGQDVYDATLTLHDTHLELIWSISGPRKSERLVYRYQCL</sequence>
<evidence type="ECO:0000259" key="1">
    <source>
        <dbReference type="Pfam" id="PF19834"/>
    </source>
</evidence>
<gene>
    <name evidence="2" type="ORF">QC825_11880</name>
</gene>
<keyword evidence="3" id="KW-1185">Reference proteome</keyword>
<dbReference type="EMBL" id="JARWAO010000006">
    <property type="protein sequence ID" value="MDR5896775.1"/>
    <property type="molecule type" value="Genomic_DNA"/>
</dbReference>
<dbReference type="Pfam" id="PF19834">
    <property type="entry name" value="DUF6314"/>
    <property type="match status" value="1"/>
</dbReference>
<dbReference type="InterPro" id="IPR045632">
    <property type="entry name" value="DUF6314"/>
</dbReference>
<dbReference type="RefSeq" id="WP_251590262.1">
    <property type="nucleotide sequence ID" value="NZ_JAMLJI010000001.1"/>
</dbReference>